<dbReference type="Proteomes" id="UP000272908">
    <property type="component" value="Unassembled WGS sequence"/>
</dbReference>
<keyword evidence="5" id="KW-0998">Cell outer membrane</keyword>
<sequence length="251" mass="26066">MRHIAIAFAAFASAAPAAAQDSALAFSLTGGARVAPSYFGASGTSTTPTFGFGFGGLRFGGVELGDPDAPMLFAPGAGLRGAFRYIPEREGRNELAGLNDVDAALELGLGLHYTADLWQVYADLRYGAVGHKGLTAEAGANLIYRTDSGLVLHGGPRAEFGSSQFTNSYFGVTGAESLASGLGAFTASGGVYSVGLELGAYQPLGDTWGITGLLRYDRLRGDAAQSPITQQGSRDQISAEIGLTRHFNLRF</sequence>
<organism evidence="7 8">
    <name type="scientific">Roseinatronobacter ekhonensis</name>
    <dbReference type="NCBI Taxonomy" id="254356"/>
    <lineage>
        <taxon>Bacteria</taxon>
        <taxon>Pseudomonadati</taxon>
        <taxon>Pseudomonadota</taxon>
        <taxon>Alphaproteobacteria</taxon>
        <taxon>Rhodobacterales</taxon>
        <taxon>Paracoccaceae</taxon>
        <taxon>Roseinatronobacter</taxon>
    </lineage>
</organism>
<evidence type="ECO:0000313" key="8">
    <source>
        <dbReference type="Proteomes" id="UP000272908"/>
    </source>
</evidence>
<evidence type="ECO:0000256" key="5">
    <source>
        <dbReference type="ARBA" id="ARBA00023237"/>
    </source>
</evidence>
<proteinExistence type="inferred from homology"/>
<feature type="chain" id="PRO_5017274179" description="MltA-interacting protein MipA" evidence="6">
    <location>
        <begin position="20"/>
        <end position="251"/>
    </location>
</feature>
<evidence type="ECO:0008006" key="9">
    <source>
        <dbReference type="Google" id="ProtNLM"/>
    </source>
</evidence>
<name>A0A3B0MCL1_9RHOB</name>
<evidence type="ECO:0000256" key="1">
    <source>
        <dbReference type="ARBA" id="ARBA00004442"/>
    </source>
</evidence>
<keyword evidence="4" id="KW-0472">Membrane</keyword>
<dbReference type="Pfam" id="PF06629">
    <property type="entry name" value="MipA"/>
    <property type="match status" value="1"/>
</dbReference>
<comment type="subcellular location">
    <subcellularLocation>
        <location evidence="1">Cell outer membrane</location>
    </subcellularLocation>
</comment>
<evidence type="ECO:0000256" key="6">
    <source>
        <dbReference type="SAM" id="SignalP"/>
    </source>
</evidence>
<protein>
    <recommendedName>
        <fullName evidence="9">MltA-interacting protein MipA</fullName>
    </recommendedName>
</protein>
<dbReference type="PANTHER" id="PTHR38776">
    <property type="entry name" value="MLTA-INTERACTING PROTEIN-RELATED"/>
    <property type="match status" value="1"/>
</dbReference>
<evidence type="ECO:0000313" key="7">
    <source>
        <dbReference type="EMBL" id="SUZ31448.1"/>
    </source>
</evidence>
<comment type="similarity">
    <text evidence="2">Belongs to the MipA/OmpV family.</text>
</comment>
<dbReference type="AlphaFoldDB" id="A0A3B0MCL1"/>
<accession>A0A3B0MCL1</accession>
<gene>
    <name evidence="7" type="ORF">ROE7235_01194</name>
</gene>
<keyword evidence="3 6" id="KW-0732">Signal</keyword>
<dbReference type="EMBL" id="UIHC01000008">
    <property type="protein sequence ID" value="SUZ31448.1"/>
    <property type="molecule type" value="Genomic_DNA"/>
</dbReference>
<keyword evidence="8" id="KW-1185">Reference proteome</keyword>
<evidence type="ECO:0000256" key="2">
    <source>
        <dbReference type="ARBA" id="ARBA00005722"/>
    </source>
</evidence>
<dbReference type="InterPro" id="IPR010583">
    <property type="entry name" value="MipA"/>
</dbReference>
<evidence type="ECO:0000256" key="3">
    <source>
        <dbReference type="ARBA" id="ARBA00022729"/>
    </source>
</evidence>
<feature type="signal peptide" evidence="6">
    <location>
        <begin position="1"/>
        <end position="19"/>
    </location>
</feature>
<evidence type="ECO:0000256" key="4">
    <source>
        <dbReference type="ARBA" id="ARBA00023136"/>
    </source>
</evidence>
<dbReference type="GO" id="GO:0009279">
    <property type="term" value="C:cell outer membrane"/>
    <property type="evidence" value="ECO:0007669"/>
    <property type="project" value="UniProtKB-SubCell"/>
</dbReference>
<reference evidence="8" key="1">
    <citation type="submission" date="2018-08" db="EMBL/GenBank/DDBJ databases">
        <authorList>
            <person name="Rodrigo-Torres L."/>
            <person name="Arahal R. D."/>
            <person name="Lucena T."/>
        </authorList>
    </citation>
    <scope>NUCLEOTIDE SEQUENCE [LARGE SCALE GENOMIC DNA]</scope>
    <source>
        <strain evidence="8">CECT 7235</strain>
    </source>
</reference>
<dbReference type="PANTHER" id="PTHR38776:SF1">
    <property type="entry name" value="MLTA-INTERACTING PROTEIN-RELATED"/>
    <property type="match status" value="1"/>
</dbReference>